<dbReference type="InterPro" id="IPR019734">
    <property type="entry name" value="TPR_rpt"/>
</dbReference>
<organism evidence="3">
    <name type="scientific">marine metagenome</name>
    <dbReference type="NCBI Taxonomy" id="408172"/>
    <lineage>
        <taxon>unclassified sequences</taxon>
        <taxon>metagenomes</taxon>
        <taxon>ecological metagenomes</taxon>
    </lineage>
</organism>
<reference evidence="3" key="1">
    <citation type="submission" date="2018-05" db="EMBL/GenBank/DDBJ databases">
        <authorList>
            <person name="Lanie J.A."/>
            <person name="Ng W.-L."/>
            <person name="Kazmierczak K.M."/>
            <person name="Andrzejewski T.M."/>
            <person name="Davidsen T.M."/>
            <person name="Wayne K.J."/>
            <person name="Tettelin H."/>
            <person name="Glass J.I."/>
            <person name="Rusch D."/>
            <person name="Podicherti R."/>
            <person name="Tsui H.-C.T."/>
            <person name="Winkler M.E."/>
        </authorList>
    </citation>
    <scope>NUCLEOTIDE SEQUENCE</scope>
</reference>
<dbReference type="Pfam" id="PF14559">
    <property type="entry name" value="TPR_19"/>
    <property type="match status" value="1"/>
</dbReference>
<keyword evidence="1" id="KW-0677">Repeat</keyword>
<accession>A0A382VFR8</accession>
<evidence type="ECO:0000256" key="2">
    <source>
        <dbReference type="ARBA" id="ARBA00022803"/>
    </source>
</evidence>
<keyword evidence="2" id="KW-0802">TPR repeat</keyword>
<sequence length="232" mass="25718">ESIPIYEAMLERDPDNTQLQSQMASAMAQAGQGDDALSIYDEILASEDANPLDYFNAGITLYQAESYDKAATAFEKVVARAPMYRDALQNLAQTLALTDRFEEQLPYSEKLLELDPRNDIVLQMHAIALVQLERQQEATEFLTNMQELDFIVDGLMLQPLAEGGRVSGLVVNKTLEPGSSVTLRFTFYDNEGNSLGTAEQDVSLSDPEVAMEFTVAYDADTMVLGYGYEVVE</sequence>
<dbReference type="EMBL" id="UINC01151638">
    <property type="protein sequence ID" value="SVD45366.1"/>
    <property type="molecule type" value="Genomic_DNA"/>
</dbReference>
<dbReference type="PANTHER" id="PTHR44943:SF8">
    <property type="entry name" value="TPR REPEAT-CONTAINING PROTEIN MJ0263"/>
    <property type="match status" value="1"/>
</dbReference>
<evidence type="ECO:0000313" key="3">
    <source>
        <dbReference type="EMBL" id="SVD45366.1"/>
    </source>
</evidence>
<dbReference type="InterPro" id="IPR011990">
    <property type="entry name" value="TPR-like_helical_dom_sf"/>
</dbReference>
<dbReference type="NCBIfam" id="NF038353">
    <property type="entry name" value="FxLYD_dom"/>
    <property type="match status" value="1"/>
</dbReference>
<dbReference type="SMART" id="SM00028">
    <property type="entry name" value="TPR"/>
    <property type="match status" value="3"/>
</dbReference>
<dbReference type="PROSITE" id="PS50005">
    <property type="entry name" value="TPR"/>
    <property type="match status" value="2"/>
</dbReference>
<dbReference type="Pfam" id="PF13432">
    <property type="entry name" value="TPR_16"/>
    <property type="match status" value="1"/>
</dbReference>
<evidence type="ECO:0000256" key="1">
    <source>
        <dbReference type="ARBA" id="ARBA00022737"/>
    </source>
</evidence>
<dbReference type="PANTHER" id="PTHR44943">
    <property type="entry name" value="CELLULOSE SYNTHASE OPERON PROTEIN C"/>
    <property type="match status" value="1"/>
</dbReference>
<protein>
    <submittedName>
        <fullName evidence="3">Uncharacterized protein</fullName>
    </submittedName>
</protein>
<dbReference type="AlphaFoldDB" id="A0A382VFR8"/>
<gene>
    <name evidence="3" type="ORF">METZ01_LOCUS398220</name>
</gene>
<dbReference type="InterPro" id="IPR051685">
    <property type="entry name" value="Ycf3/AcsC/BcsC/TPR_MFPF"/>
</dbReference>
<feature type="non-terminal residue" evidence="3">
    <location>
        <position position="1"/>
    </location>
</feature>
<name>A0A382VFR8_9ZZZZ</name>
<dbReference type="Gene3D" id="1.25.40.10">
    <property type="entry name" value="Tetratricopeptide repeat domain"/>
    <property type="match status" value="1"/>
</dbReference>
<dbReference type="SUPFAM" id="SSF48452">
    <property type="entry name" value="TPR-like"/>
    <property type="match status" value="1"/>
</dbReference>
<proteinExistence type="predicted"/>
<dbReference type="InterPro" id="IPR047676">
    <property type="entry name" value="FxLYD_dom"/>
</dbReference>